<dbReference type="CDD" id="cd11054">
    <property type="entry name" value="CYP24A1-like"/>
    <property type="match status" value="1"/>
</dbReference>
<dbReference type="InterPro" id="IPR001128">
    <property type="entry name" value="Cyt_P450"/>
</dbReference>
<dbReference type="PRINTS" id="PR00385">
    <property type="entry name" value="P450"/>
</dbReference>
<feature type="compositionally biased region" description="Low complexity" evidence="10">
    <location>
        <begin position="468"/>
        <end position="489"/>
    </location>
</feature>
<dbReference type="PANTHER" id="PTHR24279">
    <property type="entry name" value="CYTOCHROME P450"/>
    <property type="match status" value="1"/>
</dbReference>
<dbReference type="InterPro" id="IPR050479">
    <property type="entry name" value="CYP11_CYP27_families"/>
</dbReference>
<evidence type="ECO:0000256" key="9">
    <source>
        <dbReference type="RuleBase" id="RU000461"/>
    </source>
</evidence>
<feature type="binding site" description="axial binding residue" evidence="8">
    <location>
        <position position="514"/>
    </location>
    <ligand>
        <name>heme</name>
        <dbReference type="ChEBI" id="CHEBI:30413"/>
    </ligand>
    <ligandPart>
        <name>Fe</name>
        <dbReference type="ChEBI" id="CHEBI:18248"/>
    </ligandPart>
</feature>
<evidence type="ECO:0000256" key="3">
    <source>
        <dbReference type="ARBA" id="ARBA00022617"/>
    </source>
</evidence>
<comment type="similarity">
    <text evidence="2 9">Belongs to the cytochrome P450 family.</text>
</comment>
<dbReference type="InterPro" id="IPR017972">
    <property type="entry name" value="Cyt_P450_CS"/>
</dbReference>
<gene>
    <name evidence="11" type="ORF">SK128_013556</name>
</gene>
<feature type="region of interest" description="Disordered" evidence="10">
    <location>
        <begin position="465"/>
        <end position="495"/>
    </location>
</feature>
<dbReference type="GO" id="GO:0004497">
    <property type="term" value="F:monooxygenase activity"/>
    <property type="evidence" value="ECO:0007669"/>
    <property type="project" value="UniProtKB-KW"/>
</dbReference>
<keyword evidence="7 9" id="KW-0503">Monooxygenase</keyword>
<dbReference type="GO" id="GO:0016705">
    <property type="term" value="F:oxidoreductase activity, acting on paired donors, with incorporation or reduction of molecular oxygen"/>
    <property type="evidence" value="ECO:0007669"/>
    <property type="project" value="InterPro"/>
</dbReference>
<evidence type="ECO:0000256" key="6">
    <source>
        <dbReference type="ARBA" id="ARBA00023004"/>
    </source>
</evidence>
<dbReference type="Gene3D" id="1.10.630.10">
    <property type="entry name" value="Cytochrome P450"/>
    <property type="match status" value="1"/>
</dbReference>
<evidence type="ECO:0000256" key="8">
    <source>
        <dbReference type="PIRSR" id="PIRSR602401-1"/>
    </source>
</evidence>
<sequence length="570" mass="64328">MSSKASFLLRRQLRRINNHQKVLQRRHRATISASLEDMQPSIATEPVIPDLVRHPKSYKQLPSAKGVPLLGTLPEFLAQGGVENLHKYITKRHQELGGIFRENLAGKDLVYVSDPGIIRNVFANEGQYPKHIIPEAWLLYNQDRKINRGLFFMEDEEWQSNRRILNRLMLRPDAIRPHFASFGEVADCLVHHWTTSYSDNIVPNIEKELYRWAIESLGVMIFGNRLGFLSQSRSSPPKTSYFRTSEMETFISAIHGIFKETCALGTFPPALARTLKLPVWTRFVETCDRALAAGQKLVLYGLESSKERLQRGEEPVSLLDHFIMREQMRQEDVIRLLTDLFLAAADTTSHTAIWSLYLLGRHPQAVEKARQEIQSATEGSGTISGEHLFSMPYLKGVIKEALRLYPVAPFLTRALDKDTLLGGHMVPRGTMVIISAYTTGRNAAHFPNPHQFAPERWLREASDNANDSISTVSDTSSSSSCPFSSSSKSNEARTPSTRLHSHAFIPFGVGSRSCIGRRIAETQLYMLLAKLIANSDFQSVNEVDMTMRMVGVTSEPLQLRINSAKNVKNR</sequence>
<reference evidence="11 12" key="1">
    <citation type="submission" date="2023-11" db="EMBL/GenBank/DDBJ databases">
        <title>Halocaridina rubra genome assembly.</title>
        <authorList>
            <person name="Smith C."/>
        </authorList>
    </citation>
    <scope>NUCLEOTIDE SEQUENCE [LARGE SCALE GENOMIC DNA]</scope>
    <source>
        <strain evidence="11">EP-1</strain>
        <tissue evidence="11">Whole</tissue>
    </source>
</reference>
<keyword evidence="4 8" id="KW-0479">Metal-binding</keyword>
<dbReference type="PANTHER" id="PTHR24279:SF120">
    <property type="entry name" value="CYTOCHROME P450"/>
    <property type="match status" value="1"/>
</dbReference>
<evidence type="ECO:0000256" key="1">
    <source>
        <dbReference type="ARBA" id="ARBA00001971"/>
    </source>
</evidence>
<evidence type="ECO:0000313" key="12">
    <source>
        <dbReference type="Proteomes" id="UP001381693"/>
    </source>
</evidence>
<proteinExistence type="inferred from homology"/>
<dbReference type="AlphaFoldDB" id="A0AAN8XB70"/>
<dbReference type="Proteomes" id="UP001381693">
    <property type="component" value="Unassembled WGS sequence"/>
</dbReference>
<dbReference type="InterPro" id="IPR036396">
    <property type="entry name" value="Cyt_P450_sf"/>
</dbReference>
<dbReference type="PROSITE" id="PS00086">
    <property type="entry name" value="CYTOCHROME_P450"/>
    <property type="match status" value="1"/>
</dbReference>
<comment type="caution">
    <text evidence="11">The sequence shown here is derived from an EMBL/GenBank/DDBJ whole genome shotgun (WGS) entry which is preliminary data.</text>
</comment>
<keyword evidence="5 9" id="KW-0560">Oxidoreductase</keyword>
<keyword evidence="6 8" id="KW-0408">Iron</keyword>
<organism evidence="11 12">
    <name type="scientific">Halocaridina rubra</name>
    <name type="common">Hawaiian red shrimp</name>
    <dbReference type="NCBI Taxonomy" id="373956"/>
    <lineage>
        <taxon>Eukaryota</taxon>
        <taxon>Metazoa</taxon>
        <taxon>Ecdysozoa</taxon>
        <taxon>Arthropoda</taxon>
        <taxon>Crustacea</taxon>
        <taxon>Multicrustacea</taxon>
        <taxon>Malacostraca</taxon>
        <taxon>Eumalacostraca</taxon>
        <taxon>Eucarida</taxon>
        <taxon>Decapoda</taxon>
        <taxon>Pleocyemata</taxon>
        <taxon>Caridea</taxon>
        <taxon>Atyoidea</taxon>
        <taxon>Atyidae</taxon>
        <taxon>Halocaridina</taxon>
    </lineage>
</organism>
<dbReference type="PRINTS" id="PR00463">
    <property type="entry name" value="EP450I"/>
</dbReference>
<evidence type="ECO:0000256" key="2">
    <source>
        <dbReference type="ARBA" id="ARBA00010617"/>
    </source>
</evidence>
<evidence type="ECO:0000256" key="4">
    <source>
        <dbReference type="ARBA" id="ARBA00022723"/>
    </source>
</evidence>
<keyword evidence="12" id="KW-1185">Reference proteome</keyword>
<evidence type="ECO:0000256" key="10">
    <source>
        <dbReference type="SAM" id="MobiDB-lite"/>
    </source>
</evidence>
<dbReference type="SUPFAM" id="SSF48264">
    <property type="entry name" value="Cytochrome P450"/>
    <property type="match status" value="1"/>
</dbReference>
<dbReference type="Pfam" id="PF00067">
    <property type="entry name" value="p450"/>
    <property type="match status" value="1"/>
</dbReference>
<evidence type="ECO:0000313" key="11">
    <source>
        <dbReference type="EMBL" id="KAK7081225.1"/>
    </source>
</evidence>
<comment type="cofactor">
    <cofactor evidence="1 8">
        <name>heme</name>
        <dbReference type="ChEBI" id="CHEBI:30413"/>
    </cofactor>
</comment>
<protein>
    <recommendedName>
        <fullName evidence="13">Cytochrome P450</fullName>
    </recommendedName>
</protein>
<dbReference type="InterPro" id="IPR002401">
    <property type="entry name" value="Cyt_P450_E_grp-I"/>
</dbReference>
<keyword evidence="3 8" id="KW-0349">Heme</keyword>
<name>A0AAN8XB70_HALRR</name>
<dbReference type="EMBL" id="JAXCGZ010005671">
    <property type="protein sequence ID" value="KAK7081225.1"/>
    <property type="molecule type" value="Genomic_DNA"/>
</dbReference>
<accession>A0AAN8XB70</accession>
<dbReference type="GO" id="GO:0020037">
    <property type="term" value="F:heme binding"/>
    <property type="evidence" value="ECO:0007669"/>
    <property type="project" value="InterPro"/>
</dbReference>
<dbReference type="GO" id="GO:0005506">
    <property type="term" value="F:iron ion binding"/>
    <property type="evidence" value="ECO:0007669"/>
    <property type="project" value="InterPro"/>
</dbReference>
<evidence type="ECO:0000256" key="5">
    <source>
        <dbReference type="ARBA" id="ARBA00023002"/>
    </source>
</evidence>
<evidence type="ECO:0008006" key="13">
    <source>
        <dbReference type="Google" id="ProtNLM"/>
    </source>
</evidence>
<evidence type="ECO:0000256" key="7">
    <source>
        <dbReference type="ARBA" id="ARBA00023033"/>
    </source>
</evidence>